<proteinExistence type="predicted"/>
<name>A0A6C0J5W9_9ZZZZ</name>
<dbReference type="AlphaFoldDB" id="A0A6C0J5W9"/>
<keyword evidence="2" id="KW-0812">Transmembrane</keyword>
<organism evidence="3">
    <name type="scientific">viral metagenome</name>
    <dbReference type="NCBI Taxonomy" id="1070528"/>
    <lineage>
        <taxon>unclassified sequences</taxon>
        <taxon>metagenomes</taxon>
        <taxon>organismal metagenomes</taxon>
    </lineage>
</organism>
<evidence type="ECO:0000256" key="1">
    <source>
        <dbReference type="SAM" id="Coils"/>
    </source>
</evidence>
<reference evidence="3" key="1">
    <citation type="journal article" date="2020" name="Nature">
        <title>Giant virus diversity and host interactions through global metagenomics.</title>
        <authorList>
            <person name="Schulz F."/>
            <person name="Roux S."/>
            <person name="Paez-Espino D."/>
            <person name="Jungbluth S."/>
            <person name="Walsh D.A."/>
            <person name="Denef V.J."/>
            <person name="McMahon K.D."/>
            <person name="Konstantinidis K.T."/>
            <person name="Eloe-Fadrosh E.A."/>
            <person name="Kyrpides N.C."/>
            <person name="Woyke T."/>
        </authorList>
    </citation>
    <scope>NUCLEOTIDE SEQUENCE</scope>
    <source>
        <strain evidence="3">GVMAG-M-3300025699-48</strain>
    </source>
</reference>
<protein>
    <submittedName>
        <fullName evidence="3">Uncharacterized protein</fullName>
    </submittedName>
</protein>
<evidence type="ECO:0000313" key="3">
    <source>
        <dbReference type="EMBL" id="QHT99347.1"/>
    </source>
</evidence>
<feature type="coiled-coil region" evidence="1">
    <location>
        <begin position="226"/>
        <end position="253"/>
    </location>
</feature>
<keyword evidence="2" id="KW-1133">Transmembrane helix</keyword>
<feature type="coiled-coil region" evidence="1">
    <location>
        <begin position="51"/>
        <end position="103"/>
    </location>
</feature>
<dbReference type="EMBL" id="MN740307">
    <property type="protein sequence ID" value="QHT99347.1"/>
    <property type="molecule type" value="Genomic_DNA"/>
</dbReference>
<feature type="transmembrane region" description="Helical" evidence="2">
    <location>
        <begin position="354"/>
        <end position="374"/>
    </location>
</feature>
<accession>A0A6C0J5W9</accession>
<feature type="transmembrane region" description="Helical" evidence="2">
    <location>
        <begin position="321"/>
        <end position="342"/>
    </location>
</feature>
<sequence>METDLSRTSIDINIKNDIENQLDQQAFVYDNDDDNDDDDDDSQITVSSVSVLKKKTNIEKIQNENKSLKTELNGFNNGFFEEIENLKTENIKLRKINNIANNNSNTNIIPSRIFSQIEFKTLQKDFEENSKNNQISYKGLIALIEKKINYQDYHSEFVEQYLNNLNNDIYTFLDYYSIINHLRNLFEIKSKKAIELTNEHYDKTYKLKKLYDELDKDKQQIIINKQREIIKREQQLIENRQNYENKVQLYSKDTYGITWKSCFCNILKCFYNDHVIKEFDKIYEIIKELPSLNNYEKNLILIRFQTISTYCLKHYNTISRWYNSTQLFIIACSIINPALLSINSNRDNIHYYTIFWSVWVSQLLVSLTTSYISFFKWDKKYFLFNGYKTKINQEIWLFIELSGNHYKSDNIHDINHSKHLNKFLNRLENLYKKLKLSEFEIETTNNDEENTKENTNKQMIEDILQSNRQAVADEKQKNMLYTIGNKQDDISEVDT</sequence>
<keyword evidence="1" id="KW-0175">Coiled coil</keyword>
<keyword evidence="2" id="KW-0472">Membrane</keyword>
<evidence type="ECO:0000256" key="2">
    <source>
        <dbReference type="SAM" id="Phobius"/>
    </source>
</evidence>